<sequence length="566" mass="61865">MGAESGNGPDKTDTGKGGASSRPSAFFSLLDELLFVFAPRVFFLITALAAVLVMVALIMPAAAMRIPGGVPLPLLEASHFLASFASTLLLLLSLGIRQRRHAAWLIAVVVYGLLAATSLLAGQHFVLASLLVLAGLGLLASRKAFYRKGALGGTGFSLGSFLVLGLILSGIAWLGFFAYRNVEYRNDLWWTFATDADASRFLRALVIIVATAVLFLFWRFLQATSPPPLPERTEELDRRLETIAGDTQTSQPEAALAFLPDKRFHFSADGRAFAMFGLRGRNWIVMGPPIGPRQAARDLAFDLMRRADSMHANLVFYAVPTDFLPVALDLGLAARKIGETAIIPLETFTLAGPARAKLRHAVSRMQRENGRFEVLPPGSISQHGDALKAVSDAWLAHHSGREKRFTMGMFDPAYLDRQSIATVWYEERLAAFANVWRSGDGRALSIDLMRSLPDAPAMTMDALFTELALWGREQGAMTLDLGMAPLSGLSSQREANALSRLGHFIYSHGEDVYGFEGLRRYKEKFSPDWAPLYLCGPERLNLAFALADVAILTSGGLRGIFSRQTR</sequence>
<keyword evidence="4 7" id="KW-1133">Transmembrane helix</keyword>
<evidence type="ECO:0000256" key="7">
    <source>
        <dbReference type="SAM" id="Phobius"/>
    </source>
</evidence>
<evidence type="ECO:0000313" key="9">
    <source>
        <dbReference type="EMBL" id="RIJ32546.1"/>
    </source>
</evidence>
<dbReference type="SUPFAM" id="SSF55729">
    <property type="entry name" value="Acyl-CoA N-acyltransferases (Nat)"/>
    <property type="match status" value="1"/>
</dbReference>
<protein>
    <submittedName>
        <fullName evidence="9">DUF2156 domain-containing protein</fullName>
    </submittedName>
</protein>
<dbReference type="OrthoDB" id="145485at2"/>
<organism evidence="9 10">
    <name type="scientific">Henriciella mobilis</name>
    <dbReference type="NCBI Taxonomy" id="2305467"/>
    <lineage>
        <taxon>Bacteria</taxon>
        <taxon>Pseudomonadati</taxon>
        <taxon>Pseudomonadota</taxon>
        <taxon>Alphaproteobacteria</taxon>
        <taxon>Hyphomonadales</taxon>
        <taxon>Hyphomonadaceae</taxon>
        <taxon>Henriciella</taxon>
    </lineage>
</organism>
<keyword evidence="5 7" id="KW-0472">Membrane</keyword>
<dbReference type="Proteomes" id="UP000266385">
    <property type="component" value="Unassembled WGS sequence"/>
</dbReference>
<accession>A0A399RLJ3</accession>
<keyword evidence="3 7" id="KW-0812">Transmembrane</keyword>
<evidence type="ECO:0000256" key="1">
    <source>
        <dbReference type="ARBA" id="ARBA00004651"/>
    </source>
</evidence>
<evidence type="ECO:0000259" key="8">
    <source>
        <dbReference type="Pfam" id="PF09924"/>
    </source>
</evidence>
<dbReference type="GO" id="GO:0055091">
    <property type="term" value="P:phospholipid homeostasis"/>
    <property type="evidence" value="ECO:0007669"/>
    <property type="project" value="TreeGrafter"/>
</dbReference>
<reference evidence="9 10" key="1">
    <citation type="submission" date="2018-08" db="EMBL/GenBank/DDBJ databases">
        <title>Henriciella mobilis sp. nov., isolated from seawater.</title>
        <authorList>
            <person name="Cheng H."/>
            <person name="Wu Y.-H."/>
            <person name="Xu X.-W."/>
            <person name="Guo L.-L."/>
        </authorList>
    </citation>
    <scope>NUCLEOTIDE SEQUENCE [LARGE SCALE GENOMIC DNA]</scope>
    <source>
        <strain evidence="9 10">JN25</strain>
    </source>
</reference>
<dbReference type="EMBL" id="QWFX01000005">
    <property type="protein sequence ID" value="RIJ32546.1"/>
    <property type="molecule type" value="Genomic_DNA"/>
</dbReference>
<dbReference type="Pfam" id="PF09924">
    <property type="entry name" value="LPG_synthase_C"/>
    <property type="match status" value="1"/>
</dbReference>
<evidence type="ECO:0000256" key="6">
    <source>
        <dbReference type="SAM" id="MobiDB-lite"/>
    </source>
</evidence>
<dbReference type="InterPro" id="IPR024320">
    <property type="entry name" value="LPG_synthase_C"/>
</dbReference>
<feature type="transmembrane region" description="Helical" evidence="7">
    <location>
        <begin position="41"/>
        <end position="62"/>
    </location>
</feature>
<dbReference type="InterPro" id="IPR051211">
    <property type="entry name" value="PG_lysyltransferase"/>
</dbReference>
<feature type="transmembrane region" description="Helical" evidence="7">
    <location>
        <begin position="200"/>
        <end position="221"/>
    </location>
</feature>
<dbReference type="GO" id="GO:0005886">
    <property type="term" value="C:plasma membrane"/>
    <property type="evidence" value="ECO:0007669"/>
    <property type="project" value="UniProtKB-SubCell"/>
</dbReference>
<feature type="domain" description="Phosphatidylglycerol lysyltransferase C-terminal" evidence="8">
    <location>
        <begin position="248"/>
        <end position="535"/>
    </location>
</feature>
<evidence type="ECO:0000256" key="3">
    <source>
        <dbReference type="ARBA" id="ARBA00022692"/>
    </source>
</evidence>
<dbReference type="PANTHER" id="PTHR34697">
    <property type="entry name" value="PHOSPHATIDYLGLYCEROL LYSYLTRANSFERASE"/>
    <property type="match status" value="1"/>
</dbReference>
<feature type="region of interest" description="Disordered" evidence="6">
    <location>
        <begin position="1"/>
        <end position="21"/>
    </location>
</feature>
<comment type="subcellular location">
    <subcellularLocation>
        <location evidence="1">Cell membrane</location>
        <topology evidence="1">Multi-pass membrane protein</topology>
    </subcellularLocation>
</comment>
<keyword evidence="2" id="KW-1003">Cell membrane</keyword>
<dbReference type="RefSeq" id="WP_119374627.1">
    <property type="nucleotide sequence ID" value="NZ_QWFX01000005.1"/>
</dbReference>
<feature type="transmembrane region" description="Helical" evidence="7">
    <location>
        <begin position="74"/>
        <end position="96"/>
    </location>
</feature>
<evidence type="ECO:0000256" key="2">
    <source>
        <dbReference type="ARBA" id="ARBA00022475"/>
    </source>
</evidence>
<feature type="transmembrane region" description="Helical" evidence="7">
    <location>
        <begin position="158"/>
        <end position="179"/>
    </location>
</feature>
<feature type="transmembrane region" description="Helical" evidence="7">
    <location>
        <begin position="102"/>
        <end position="120"/>
    </location>
</feature>
<dbReference type="PANTHER" id="PTHR34697:SF2">
    <property type="entry name" value="PHOSPHATIDYLGLYCEROL LYSYLTRANSFERASE"/>
    <property type="match status" value="1"/>
</dbReference>
<name>A0A399RLJ3_9PROT</name>
<dbReference type="InterPro" id="IPR016181">
    <property type="entry name" value="Acyl_CoA_acyltransferase"/>
</dbReference>
<evidence type="ECO:0000256" key="5">
    <source>
        <dbReference type="ARBA" id="ARBA00023136"/>
    </source>
</evidence>
<evidence type="ECO:0000313" key="10">
    <source>
        <dbReference type="Proteomes" id="UP000266385"/>
    </source>
</evidence>
<gene>
    <name evidence="9" type="ORF">D1223_01450</name>
</gene>
<dbReference type="GO" id="GO:0016755">
    <property type="term" value="F:aminoacyltransferase activity"/>
    <property type="evidence" value="ECO:0007669"/>
    <property type="project" value="TreeGrafter"/>
</dbReference>
<evidence type="ECO:0000256" key="4">
    <source>
        <dbReference type="ARBA" id="ARBA00022989"/>
    </source>
</evidence>
<proteinExistence type="predicted"/>
<dbReference type="AlphaFoldDB" id="A0A399RLJ3"/>
<keyword evidence="10" id="KW-1185">Reference proteome</keyword>
<comment type="caution">
    <text evidence="9">The sequence shown here is derived from an EMBL/GenBank/DDBJ whole genome shotgun (WGS) entry which is preliminary data.</text>
</comment>